<keyword evidence="3" id="KW-0067">ATP-binding</keyword>
<dbReference type="InterPro" id="IPR004482">
    <property type="entry name" value="Mg_chelat-rel"/>
</dbReference>
<dbReference type="OrthoDB" id="9813147at2"/>
<dbReference type="Gene3D" id="3.30.230.10">
    <property type="match status" value="1"/>
</dbReference>
<dbReference type="InterPro" id="IPR045006">
    <property type="entry name" value="CHLI-like"/>
</dbReference>
<protein>
    <submittedName>
        <fullName evidence="5">ATP-dependent protease</fullName>
    </submittedName>
</protein>
<dbReference type="GO" id="GO:0005524">
    <property type="term" value="F:ATP binding"/>
    <property type="evidence" value="ECO:0007669"/>
    <property type="project" value="UniProtKB-KW"/>
</dbReference>
<evidence type="ECO:0000313" key="6">
    <source>
        <dbReference type="Proteomes" id="UP000194841"/>
    </source>
</evidence>
<reference evidence="5 6" key="1">
    <citation type="submission" date="2017-02" db="EMBL/GenBank/DDBJ databases">
        <title>Pseudoalteromonas ulvae TC14 Genome.</title>
        <authorList>
            <person name="Molmeret M."/>
        </authorList>
    </citation>
    <scope>NUCLEOTIDE SEQUENCE [LARGE SCALE GENOMIC DNA]</scope>
    <source>
        <strain evidence="5">TC14</strain>
    </source>
</reference>
<dbReference type="InterPro" id="IPR025943">
    <property type="entry name" value="Sigma_54_int_dom_ATP-bd_2"/>
</dbReference>
<dbReference type="PANTHER" id="PTHR32039">
    <property type="entry name" value="MAGNESIUM-CHELATASE SUBUNIT CHLI"/>
    <property type="match status" value="1"/>
</dbReference>
<comment type="similarity">
    <text evidence="1">Belongs to the Mg-chelatase subunits D/I family. ComM subfamily.</text>
</comment>
<dbReference type="Pfam" id="PF01078">
    <property type="entry name" value="Mg_chelatase"/>
    <property type="match status" value="1"/>
</dbReference>
<dbReference type="GO" id="GO:0006508">
    <property type="term" value="P:proteolysis"/>
    <property type="evidence" value="ECO:0007669"/>
    <property type="project" value="UniProtKB-KW"/>
</dbReference>
<dbReference type="NCBIfam" id="TIGR00368">
    <property type="entry name" value="YifB family Mg chelatase-like AAA ATPase"/>
    <property type="match status" value="1"/>
</dbReference>
<dbReference type="GO" id="GO:0003677">
    <property type="term" value="F:DNA binding"/>
    <property type="evidence" value="ECO:0007669"/>
    <property type="project" value="InterPro"/>
</dbReference>
<proteinExistence type="inferred from homology"/>
<keyword evidence="2" id="KW-0547">Nucleotide-binding</keyword>
<dbReference type="RefSeq" id="WP_086744034.1">
    <property type="nucleotide sequence ID" value="NZ_MWPV01000003.1"/>
</dbReference>
<sequence>MSLARIYSRAQVGIAAPEVIVEVHLGNGLPSFSIVGLPETSVKEAKDRVRSALINSQFSFPDQRITVNLAPADLPKEGGRFDLAIAIGILVASEQLHSPDISQYEFFGELALSGEIRGVSAIVPSVMAATQAKRCCVLAQVDDPLASLIDSANRKACTSLQQVWLDLSGQMPLALNCAYQSEPDKQHDVCGDALDLNEVKGQQQGKRALEIAAAGQHNLLFVGPPGTGKSMLAQRMTSIMPPMTADEALETAALYSITGQEIALNNWRKRPYRNPHHTCSAVALVGGSSNPRPGEISLAHNGILFLDELPEFERKVLDSLREPMETGKVVISRAARQAEFPANFQLIAALNPSPTGCHTDKRSTPDQVLKYLSKISGPFLDRIDLQVELPRLPASQLQSQEYSESSEDVRIRVEQAYERQMKRQGKLNSQLGNKEIAIHCPLGHEEQVFLAQVSEKLGLSPRSYHRIIKVARTIADLSAESDITLPHLKESIGYRALERLLNQLSQY</sequence>
<keyword evidence="5" id="KW-0378">Hydrolase</keyword>
<evidence type="ECO:0000313" key="5">
    <source>
        <dbReference type="EMBL" id="OUL57451.1"/>
    </source>
</evidence>
<keyword evidence="5" id="KW-0645">Protease</keyword>
<dbReference type="PRINTS" id="PR01657">
    <property type="entry name" value="MCMFAMILY"/>
</dbReference>
<feature type="domain" description="AAA+ ATPase" evidence="4">
    <location>
        <begin position="215"/>
        <end position="393"/>
    </location>
</feature>
<dbReference type="SUPFAM" id="SSF52540">
    <property type="entry name" value="P-loop containing nucleoside triphosphate hydrolases"/>
    <property type="match status" value="1"/>
</dbReference>
<dbReference type="InterPro" id="IPR025158">
    <property type="entry name" value="Mg_chelat-rel_C"/>
</dbReference>
<keyword evidence="6" id="KW-1185">Reference proteome</keyword>
<dbReference type="NCBIfam" id="NF007365">
    <property type="entry name" value="PRK09862.1"/>
    <property type="match status" value="1"/>
</dbReference>
<comment type="caution">
    <text evidence="5">The sequence shown here is derived from an EMBL/GenBank/DDBJ whole genome shotgun (WGS) entry which is preliminary data.</text>
</comment>
<accession>A0A244CPA6</accession>
<dbReference type="Pfam" id="PF13541">
    <property type="entry name" value="ChlI"/>
    <property type="match status" value="1"/>
</dbReference>
<dbReference type="PROSITE" id="PS00676">
    <property type="entry name" value="SIGMA54_INTERACT_2"/>
    <property type="match status" value="1"/>
</dbReference>
<dbReference type="InterPro" id="IPR014721">
    <property type="entry name" value="Ribsml_uS5_D2-typ_fold_subgr"/>
</dbReference>
<dbReference type="PANTHER" id="PTHR32039:SF7">
    <property type="entry name" value="COMPETENCE PROTEIN COMM"/>
    <property type="match status" value="1"/>
</dbReference>
<dbReference type="SMART" id="SM00382">
    <property type="entry name" value="AAA"/>
    <property type="match status" value="1"/>
</dbReference>
<name>A0A244CPA6_PSEDV</name>
<dbReference type="Gene3D" id="3.40.50.300">
    <property type="entry name" value="P-loop containing nucleotide triphosphate hydrolases"/>
    <property type="match status" value="1"/>
</dbReference>
<organism evidence="5 6">
    <name type="scientific">Pseudoalteromonas ulvae</name>
    <dbReference type="NCBI Taxonomy" id="107327"/>
    <lineage>
        <taxon>Bacteria</taxon>
        <taxon>Pseudomonadati</taxon>
        <taxon>Pseudomonadota</taxon>
        <taxon>Gammaproteobacteria</taxon>
        <taxon>Alteromonadales</taxon>
        <taxon>Pseudoalteromonadaceae</taxon>
        <taxon>Pseudoalteromonas</taxon>
    </lineage>
</organism>
<dbReference type="InterPro" id="IPR020568">
    <property type="entry name" value="Ribosomal_Su5_D2-typ_SF"/>
</dbReference>
<evidence type="ECO:0000256" key="3">
    <source>
        <dbReference type="ARBA" id="ARBA00022840"/>
    </source>
</evidence>
<dbReference type="GO" id="GO:0008233">
    <property type="term" value="F:peptidase activity"/>
    <property type="evidence" value="ECO:0007669"/>
    <property type="project" value="UniProtKB-KW"/>
</dbReference>
<evidence type="ECO:0000256" key="2">
    <source>
        <dbReference type="ARBA" id="ARBA00022741"/>
    </source>
</evidence>
<dbReference type="InterPro" id="IPR027417">
    <property type="entry name" value="P-loop_NTPase"/>
</dbReference>
<gene>
    <name evidence="5" type="ORF">B1199_10260</name>
</gene>
<evidence type="ECO:0000259" key="4">
    <source>
        <dbReference type="SMART" id="SM00382"/>
    </source>
</evidence>
<evidence type="ECO:0000256" key="1">
    <source>
        <dbReference type="ARBA" id="ARBA00006354"/>
    </source>
</evidence>
<dbReference type="Proteomes" id="UP000194841">
    <property type="component" value="Unassembled WGS sequence"/>
</dbReference>
<dbReference type="InterPro" id="IPR000523">
    <property type="entry name" value="Mg_chelatse_chII-like_cat_dom"/>
</dbReference>
<dbReference type="InterPro" id="IPR001208">
    <property type="entry name" value="MCM_dom"/>
</dbReference>
<dbReference type="EMBL" id="MWPV01000003">
    <property type="protein sequence ID" value="OUL57451.1"/>
    <property type="molecule type" value="Genomic_DNA"/>
</dbReference>
<dbReference type="SUPFAM" id="SSF54211">
    <property type="entry name" value="Ribosomal protein S5 domain 2-like"/>
    <property type="match status" value="1"/>
</dbReference>
<dbReference type="AlphaFoldDB" id="A0A244CPA6"/>
<dbReference type="Pfam" id="PF13335">
    <property type="entry name" value="Mg_chelatase_C"/>
    <property type="match status" value="1"/>
</dbReference>
<dbReference type="InterPro" id="IPR003593">
    <property type="entry name" value="AAA+_ATPase"/>
</dbReference>